<dbReference type="Proteomes" id="UP000001062">
    <property type="component" value="Chromosome"/>
</dbReference>
<name>F2JVR7_MARM1</name>
<protein>
    <recommendedName>
        <fullName evidence="3">Glycosyl transferase family 1 domain-containing protein</fullName>
    </recommendedName>
</protein>
<dbReference type="KEGG" id="mme:Marme_2471"/>
<evidence type="ECO:0000313" key="1">
    <source>
        <dbReference type="EMBL" id="ADZ91703.1"/>
    </source>
</evidence>
<gene>
    <name evidence="1" type="ordered locus">Marme_2471</name>
</gene>
<proteinExistence type="predicted"/>
<dbReference type="PATRIC" id="fig|717774.3.peg.2554"/>
<organism evidence="1 2">
    <name type="scientific">Marinomonas mediterranea (strain ATCC 700492 / JCM 21426 / NBRC 103028 / MMB-1)</name>
    <dbReference type="NCBI Taxonomy" id="717774"/>
    <lineage>
        <taxon>Bacteria</taxon>
        <taxon>Pseudomonadati</taxon>
        <taxon>Pseudomonadota</taxon>
        <taxon>Gammaproteobacteria</taxon>
        <taxon>Oceanospirillales</taxon>
        <taxon>Oceanospirillaceae</taxon>
        <taxon>Marinomonas</taxon>
    </lineage>
</organism>
<dbReference type="EMBL" id="CP002583">
    <property type="protein sequence ID" value="ADZ91703.1"/>
    <property type="molecule type" value="Genomic_DNA"/>
</dbReference>
<evidence type="ECO:0000313" key="2">
    <source>
        <dbReference type="Proteomes" id="UP000001062"/>
    </source>
</evidence>
<dbReference type="HOGENOM" id="CLU_930015_0_0_6"/>
<keyword evidence="2" id="KW-1185">Reference proteome</keyword>
<evidence type="ECO:0008006" key="3">
    <source>
        <dbReference type="Google" id="ProtNLM"/>
    </source>
</evidence>
<dbReference type="AlphaFoldDB" id="F2JVR7"/>
<accession>F2JVR7</accession>
<reference evidence="1 2" key="1">
    <citation type="journal article" date="2012" name="Stand. Genomic Sci.">
        <title>Complete genome sequence of the melanogenic marine bacterium Marinomonas mediterranea type strain (MMB-1(T)).</title>
        <authorList>
            <person name="Lucas-Elio P."/>
            <person name="Goodwin L."/>
            <person name="Woyke T."/>
            <person name="Pitluck S."/>
            <person name="Nolan M."/>
            <person name="Kyrpides N.C."/>
            <person name="Detter J.C."/>
            <person name="Copeland A."/>
            <person name="Teshima H."/>
            <person name="Bruce D."/>
            <person name="Detter C."/>
            <person name="Tapia R."/>
            <person name="Han S."/>
            <person name="Land M.L."/>
            <person name="Ivanova N."/>
            <person name="Mikhailova N."/>
            <person name="Johnston A.W."/>
            <person name="Sanchez-Amat A."/>
        </authorList>
    </citation>
    <scope>NUCLEOTIDE SEQUENCE [LARGE SCALE GENOMIC DNA]</scope>
    <source>
        <strain evidence="2">ATCC 700492 / JCM 21426 / NBRC 103028 / MMB-1</strain>
    </source>
</reference>
<sequence length="299" mass="33722">MVDMLIFWDERESPISLQHFIERLRTELFGLGVDAHFIALANEHDPKNGRLKASMRGLLDYVVELGPKRLLCFGSHPSVLGRLIQPALKCSLHTNQLPMSMDKSSKKKVRLEPVARFLLGGDIWTSDNLSSNYIFCDSEDMSDESTAVGLVLEDDRFNLYESQLEKVGLTVSTFSKKNIFENYQTQLKHVGLLMISSEVDPDGKLIDIANALGKPVLLISEFGVALGVEDGVNGWVTYSATEQRLLQCLVNWKGMSSDARRVLSQYSKRHQSKRSGISKYFSQFDLKSHKELNSFQKIS</sequence>